<feature type="region of interest" description="Disordered" evidence="1">
    <location>
        <begin position="75"/>
        <end position="99"/>
    </location>
</feature>
<reference evidence="2 3" key="1">
    <citation type="submission" date="2019-06" db="EMBL/GenBank/DDBJ databases">
        <title>Sequencing the genomes of 1000 actinobacteria strains.</title>
        <authorList>
            <person name="Klenk H.-P."/>
        </authorList>
    </citation>
    <scope>NUCLEOTIDE SEQUENCE [LARGE SCALE GENOMIC DNA]</scope>
    <source>
        <strain evidence="2 3">DSM 45679</strain>
    </source>
</reference>
<dbReference type="AlphaFoldDB" id="A0A542DEW2"/>
<dbReference type="Proteomes" id="UP000320876">
    <property type="component" value="Unassembled WGS sequence"/>
</dbReference>
<comment type="caution">
    <text evidence="2">The sequence shown here is derived from an EMBL/GenBank/DDBJ whole genome shotgun (WGS) entry which is preliminary data.</text>
</comment>
<keyword evidence="3" id="KW-1185">Reference proteome</keyword>
<evidence type="ECO:0000313" key="3">
    <source>
        <dbReference type="Proteomes" id="UP000320876"/>
    </source>
</evidence>
<proteinExistence type="predicted"/>
<evidence type="ECO:0000256" key="1">
    <source>
        <dbReference type="SAM" id="MobiDB-lite"/>
    </source>
</evidence>
<organism evidence="2 3">
    <name type="scientific">Amycolatopsis cihanbeyliensis</name>
    <dbReference type="NCBI Taxonomy" id="1128664"/>
    <lineage>
        <taxon>Bacteria</taxon>
        <taxon>Bacillati</taxon>
        <taxon>Actinomycetota</taxon>
        <taxon>Actinomycetes</taxon>
        <taxon>Pseudonocardiales</taxon>
        <taxon>Pseudonocardiaceae</taxon>
        <taxon>Amycolatopsis</taxon>
    </lineage>
</organism>
<sequence length="99" mass="11280">MDDPVDAASRHSLHALLALHAEFFGDVRTRDQLISAWHEACSHALYVHDQVAEAVGRWTRPANLRSWYAVTEDPLPYRSGIPTQPAQRAPRPARRRSKR</sequence>
<name>A0A542DEW2_AMYCI</name>
<accession>A0A542DEW2</accession>
<evidence type="ECO:0000313" key="2">
    <source>
        <dbReference type="EMBL" id="TQJ01609.1"/>
    </source>
</evidence>
<gene>
    <name evidence="2" type="ORF">FB471_1302</name>
</gene>
<dbReference type="EMBL" id="VFML01000001">
    <property type="protein sequence ID" value="TQJ01609.1"/>
    <property type="molecule type" value="Genomic_DNA"/>
</dbReference>
<protein>
    <submittedName>
        <fullName evidence="2">Uncharacterized protein</fullName>
    </submittedName>
</protein>